<evidence type="ECO:0000256" key="5">
    <source>
        <dbReference type="ARBA" id="ARBA00022691"/>
    </source>
</evidence>
<feature type="binding site" evidence="7 8">
    <location>
        <position position="85"/>
    </location>
    <ligand>
        <name>S-adenosyl-L-methionine</name>
        <dbReference type="ChEBI" id="CHEBI:59789"/>
    </ligand>
</feature>
<dbReference type="Pfam" id="PF00398">
    <property type="entry name" value="RrnaAD"/>
    <property type="match status" value="1"/>
</dbReference>
<keyword evidence="2 7" id="KW-0698">rRNA processing</keyword>
<dbReference type="SUPFAM" id="SSF53335">
    <property type="entry name" value="S-adenosyl-L-methionine-dependent methyltransferases"/>
    <property type="match status" value="1"/>
</dbReference>
<name>A0A378HZ31_9GAMM</name>
<keyword evidence="5 7" id="KW-0949">S-adenosyl-L-methionine</keyword>
<reference evidence="10 11" key="1">
    <citation type="submission" date="2018-06" db="EMBL/GenBank/DDBJ databases">
        <authorList>
            <consortium name="Pathogen Informatics"/>
            <person name="Doyle S."/>
        </authorList>
    </citation>
    <scope>NUCLEOTIDE SEQUENCE [LARGE SCALE GENOMIC DNA]</scope>
    <source>
        <strain evidence="10 11">NCTC13315</strain>
    </source>
</reference>
<dbReference type="FunFam" id="3.40.50.150:FF:000023">
    <property type="entry name" value="Ribosomal RNA small subunit methyltransferase A"/>
    <property type="match status" value="1"/>
</dbReference>
<evidence type="ECO:0000256" key="4">
    <source>
        <dbReference type="ARBA" id="ARBA00022679"/>
    </source>
</evidence>
<dbReference type="PROSITE" id="PS51689">
    <property type="entry name" value="SAM_RNA_A_N6_MT"/>
    <property type="match status" value="1"/>
</dbReference>
<keyword evidence="1 7" id="KW-0963">Cytoplasm</keyword>
<dbReference type="HAMAP" id="MF_00607">
    <property type="entry name" value="16SrRNA_methyltr_A"/>
    <property type="match status" value="1"/>
</dbReference>
<evidence type="ECO:0000256" key="6">
    <source>
        <dbReference type="ARBA" id="ARBA00022884"/>
    </source>
</evidence>
<dbReference type="GO" id="GO:0003723">
    <property type="term" value="F:RNA binding"/>
    <property type="evidence" value="ECO:0007669"/>
    <property type="project" value="UniProtKB-UniRule"/>
</dbReference>
<feature type="binding site" evidence="7 8">
    <location>
        <position position="12"/>
    </location>
    <ligand>
        <name>S-adenosyl-L-methionine</name>
        <dbReference type="ChEBI" id="CHEBI:59789"/>
    </ligand>
</feature>
<protein>
    <recommendedName>
        <fullName evidence="7">Ribosomal RNA small subunit methyltransferase A</fullName>
        <ecNumber evidence="7">2.1.1.182</ecNumber>
    </recommendedName>
    <alternativeName>
        <fullName evidence="7">16S rRNA (adenine(1518)-N(6)/adenine(1519)-N(6))-dimethyltransferase</fullName>
    </alternativeName>
    <alternativeName>
        <fullName evidence="7">16S rRNA dimethyladenosine transferase</fullName>
    </alternativeName>
    <alternativeName>
        <fullName evidence="7">16S rRNA dimethylase</fullName>
    </alternativeName>
    <alternativeName>
        <fullName evidence="7">S-adenosylmethionine-6-N', N'-adenosyl(rRNA) dimethyltransferase</fullName>
    </alternativeName>
</protein>
<sequence length="261" mass="29227">MNHKPRKRFGQNFLQDQGVIGHIIDALCLAPEDNVVEIGPGKGALTRLLLTYLNKLTVIEIDRDLQAFLANAFNSSSRLQIIGADALTINYHNWGNNLRVVGNLPYNISTPLILHLLSFVNSIKDMHFMLQKEVVERLAAQPGSKDYGRLSIMIQYHCEVTHLFNVPPDAFYPKPKVDSAVVRLTPYAVSPYPPVNLKLLQDLVALAFSMRRKTLANNLKPLISAQELADLAINAAHRPEQIKLIDYIKIANFLSNGIKLN</sequence>
<evidence type="ECO:0000259" key="9">
    <source>
        <dbReference type="SMART" id="SM00650"/>
    </source>
</evidence>
<feature type="binding site" evidence="7 8">
    <location>
        <position position="60"/>
    </location>
    <ligand>
        <name>S-adenosyl-L-methionine</name>
        <dbReference type="ChEBI" id="CHEBI:59789"/>
    </ligand>
</feature>
<dbReference type="InterPro" id="IPR020598">
    <property type="entry name" value="rRNA_Ade_methylase_Trfase_N"/>
</dbReference>
<feature type="binding site" evidence="7 8">
    <location>
        <position position="14"/>
    </location>
    <ligand>
        <name>S-adenosyl-L-methionine</name>
        <dbReference type="ChEBI" id="CHEBI:59789"/>
    </ligand>
</feature>
<dbReference type="InterPro" id="IPR029063">
    <property type="entry name" value="SAM-dependent_MTases_sf"/>
</dbReference>
<dbReference type="PANTHER" id="PTHR11727:SF7">
    <property type="entry name" value="DIMETHYLADENOSINE TRANSFERASE-RELATED"/>
    <property type="match status" value="1"/>
</dbReference>
<evidence type="ECO:0000256" key="1">
    <source>
        <dbReference type="ARBA" id="ARBA00022490"/>
    </source>
</evidence>
<evidence type="ECO:0000256" key="8">
    <source>
        <dbReference type="PROSITE-ProRule" id="PRU01026"/>
    </source>
</evidence>
<accession>A0A378HZ31</accession>
<comment type="subcellular location">
    <subcellularLocation>
        <location evidence="7">Cytoplasm</location>
    </subcellularLocation>
</comment>
<keyword evidence="6 7" id="KW-0694">RNA-binding</keyword>
<dbReference type="EC" id="2.1.1.182" evidence="7"/>
<dbReference type="Gene3D" id="1.10.8.100">
    <property type="entry name" value="Ribosomal RNA adenine dimethylase-like, domain 2"/>
    <property type="match status" value="1"/>
</dbReference>
<dbReference type="SMART" id="SM00650">
    <property type="entry name" value="rADc"/>
    <property type="match status" value="1"/>
</dbReference>
<keyword evidence="3 7" id="KW-0489">Methyltransferase</keyword>
<dbReference type="GO" id="GO:0005829">
    <property type="term" value="C:cytosol"/>
    <property type="evidence" value="ECO:0007669"/>
    <property type="project" value="TreeGrafter"/>
</dbReference>
<dbReference type="NCBIfam" id="TIGR00755">
    <property type="entry name" value="ksgA"/>
    <property type="match status" value="1"/>
</dbReference>
<dbReference type="InterPro" id="IPR023165">
    <property type="entry name" value="rRNA_Ade_diMease-like_C"/>
</dbReference>
<comment type="catalytic activity">
    <reaction evidence="7">
        <text>adenosine(1518)/adenosine(1519) in 16S rRNA + 4 S-adenosyl-L-methionine = N(6)-dimethyladenosine(1518)/N(6)-dimethyladenosine(1519) in 16S rRNA + 4 S-adenosyl-L-homocysteine + 4 H(+)</text>
        <dbReference type="Rhea" id="RHEA:19609"/>
        <dbReference type="Rhea" id="RHEA-COMP:10232"/>
        <dbReference type="Rhea" id="RHEA-COMP:10233"/>
        <dbReference type="ChEBI" id="CHEBI:15378"/>
        <dbReference type="ChEBI" id="CHEBI:57856"/>
        <dbReference type="ChEBI" id="CHEBI:59789"/>
        <dbReference type="ChEBI" id="CHEBI:74411"/>
        <dbReference type="ChEBI" id="CHEBI:74493"/>
        <dbReference type="EC" id="2.1.1.182"/>
    </reaction>
</comment>
<evidence type="ECO:0000256" key="2">
    <source>
        <dbReference type="ARBA" id="ARBA00022552"/>
    </source>
</evidence>
<feature type="binding site" evidence="7 8">
    <location>
        <position position="39"/>
    </location>
    <ligand>
        <name>S-adenosyl-L-methionine</name>
        <dbReference type="ChEBI" id="CHEBI:59789"/>
    </ligand>
</feature>
<feature type="domain" description="Ribosomal RNA adenine methylase transferase N-terminal" evidence="9">
    <location>
        <begin position="19"/>
        <end position="188"/>
    </location>
</feature>
<dbReference type="InterPro" id="IPR020596">
    <property type="entry name" value="rRNA_Ade_Mease_Trfase_CS"/>
</dbReference>
<dbReference type="PROSITE" id="PS01131">
    <property type="entry name" value="RRNA_A_DIMETH"/>
    <property type="match status" value="1"/>
</dbReference>
<feature type="binding site" evidence="7 8">
    <location>
        <position position="103"/>
    </location>
    <ligand>
        <name>S-adenosyl-L-methionine</name>
        <dbReference type="ChEBI" id="CHEBI:59789"/>
    </ligand>
</feature>
<dbReference type="GO" id="GO:0052908">
    <property type="term" value="F:16S rRNA (adenine(1518)-N(6)/adenine(1519)-N(6))-dimethyltransferase activity"/>
    <property type="evidence" value="ECO:0007669"/>
    <property type="project" value="UniProtKB-EC"/>
</dbReference>
<evidence type="ECO:0000256" key="3">
    <source>
        <dbReference type="ARBA" id="ARBA00022603"/>
    </source>
</evidence>
<comment type="function">
    <text evidence="7">Specifically dimethylates two adjacent adenosines (A1518 and A1519) in the loop of a conserved hairpin near the 3'-end of 16S rRNA in the 30S particle. May play a critical role in biogenesis of 30S subunits.</text>
</comment>
<keyword evidence="4 7" id="KW-0808">Transferase</keyword>
<proteinExistence type="inferred from homology"/>
<gene>
    <name evidence="7 10" type="primary">ksgA</name>
    <name evidence="7" type="synonym">rsmA</name>
    <name evidence="10" type="ORF">NCTC13315_00052</name>
</gene>
<dbReference type="Proteomes" id="UP000254968">
    <property type="component" value="Unassembled WGS sequence"/>
</dbReference>
<dbReference type="PANTHER" id="PTHR11727">
    <property type="entry name" value="DIMETHYLADENOSINE TRANSFERASE"/>
    <property type="match status" value="1"/>
</dbReference>
<dbReference type="AlphaFoldDB" id="A0A378HZ31"/>
<dbReference type="RefSeq" id="WP_115301350.1">
    <property type="nucleotide sequence ID" value="NZ_CAAAHO010000003.1"/>
</dbReference>
<evidence type="ECO:0000256" key="7">
    <source>
        <dbReference type="HAMAP-Rule" id="MF_00607"/>
    </source>
</evidence>
<dbReference type="EMBL" id="UGNV01000001">
    <property type="protein sequence ID" value="STX27546.1"/>
    <property type="molecule type" value="Genomic_DNA"/>
</dbReference>
<organism evidence="10 11">
    <name type="scientific">Legionella beliardensis</name>
    <dbReference type="NCBI Taxonomy" id="91822"/>
    <lineage>
        <taxon>Bacteria</taxon>
        <taxon>Pseudomonadati</taxon>
        <taxon>Pseudomonadota</taxon>
        <taxon>Gammaproteobacteria</taxon>
        <taxon>Legionellales</taxon>
        <taxon>Legionellaceae</taxon>
        <taxon>Legionella</taxon>
    </lineage>
</organism>
<dbReference type="OrthoDB" id="9814755at2"/>
<evidence type="ECO:0000313" key="11">
    <source>
        <dbReference type="Proteomes" id="UP000254968"/>
    </source>
</evidence>
<dbReference type="InterPro" id="IPR011530">
    <property type="entry name" value="rRNA_adenine_dimethylase"/>
</dbReference>
<dbReference type="Gene3D" id="3.40.50.150">
    <property type="entry name" value="Vaccinia Virus protein VP39"/>
    <property type="match status" value="1"/>
</dbReference>
<dbReference type="FunFam" id="1.10.8.100:FF:000001">
    <property type="entry name" value="Ribosomal RNA small subunit methyltransferase A"/>
    <property type="match status" value="1"/>
</dbReference>
<comment type="similarity">
    <text evidence="7">Belongs to the class I-like SAM-binding methyltransferase superfamily. rRNA adenine N(6)-methyltransferase family. RsmA subfamily.</text>
</comment>
<evidence type="ECO:0000313" key="10">
    <source>
        <dbReference type="EMBL" id="STX27546.1"/>
    </source>
</evidence>
<dbReference type="InterPro" id="IPR001737">
    <property type="entry name" value="KsgA/Erm"/>
</dbReference>
<keyword evidence="11" id="KW-1185">Reference proteome</keyword>